<comment type="caution">
    <text evidence="2">The sequence shown here is derived from an EMBL/GenBank/DDBJ whole genome shotgun (WGS) entry which is preliminary data.</text>
</comment>
<dbReference type="EMBL" id="JAYMGO010000014">
    <property type="protein sequence ID" value="KAL1262515.1"/>
    <property type="molecule type" value="Genomic_DNA"/>
</dbReference>
<reference evidence="2 3" key="1">
    <citation type="submission" date="2023-09" db="EMBL/GenBank/DDBJ databases">
        <authorList>
            <person name="Wang M."/>
        </authorList>
    </citation>
    <scope>NUCLEOTIDE SEQUENCE [LARGE SCALE GENOMIC DNA]</scope>
    <source>
        <strain evidence="2">GT-2023</strain>
        <tissue evidence="2">Liver</tissue>
    </source>
</reference>
<feature type="region of interest" description="Disordered" evidence="1">
    <location>
        <begin position="1"/>
        <end position="24"/>
    </location>
</feature>
<feature type="region of interest" description="Disordered" evidence="1">
    <location>
        <begin position="43"/>
        <end position="121"/>
    </location>
</feature>
<name>A0ABR3MC83_9TELE</name>
<gene>
    <name evidence="2" type="ORF">QQF64_007780</name>
</gene>
<protein>
    <submittedName>
        <fullName evidence="2">Uncharacterized protein</fullName>
    </submittedName>
</protein>
<feature type="compositionally biased region" description="Basic and acidic residues" evidence="1">
    <location>
        <begin position="201"/>
        <end position="210"/>
    </location>
</feature>
<organism evidence="2 3">
    <name type="scientific">Cirrhinus molitorella</name>
    <name type="common">mud carp</name>
    <dbReference type="NCBI Taxonomy" id="172907"/>
    <lineage>
        <taxon>Eukaryota</taxon>
        <taxon>Metazoa</taxon>
        <taxon>Chordata</taxon>
        <taxon>Craniata</taxon>
        <taxon>Vertebrata</taxon>
        <taxon>Euteleostomi</taxon>
        <taxon>Actinopterygii</taxon>
        <taxon>Neopterygii</taxon>
        <taxon>Teleostei</taxon>
        <taxon>Ostariophysi</taxon>
        <taxon>Cypriniformes</taxon>
        <taxon>Cyprinidae</taxon>
        <taxon>Labeoninae</taxon>
        <taxon>Labeonini</taxon>
        <taxon>Cirrhinus</taxon>
    </lineage>
</organism>
<feature type="compositionally biased region" description="Polar residues" evidence="1">
    <location>
        <begin position="154"/>
        <end position="165"/>
    </location>
</feature>
<evidence type="ECO:0000313" key="3">
    <source>
        <dbReference type="Proteomes" id="UP001558613"/>
    </source>
</evidence>
<feature type="compositionally biased region" description="Polar residues" evidence="1">
    <location>
        <begin position="217"/>
        <end position="248"/>
    </location>
</feature>
<keyword evidence="3" id="KW-1185">Reference proteome</keyword>
<feature type="compositionally biased region" description="Basic and acidic residues" evidence="1">
    <location>
        <begin position="1"/>
        <end position="16"/>
    </location>
</feature>
<feature type="region of interest" description="Disordered" evidence="1">
    <location>
        <begin position="153"/>
        <end position="248"/>
    </location>
</feature>
<sequence length="248" mass="26921">MSHLFTDEEKKRTEGRLRRKEKRNTLLEQESFFIFFKKKRLQEERGAVPQNQGPSPGDCSSPGPPSSTPTPFLTPPPHPLPHLLPPVPNPSAAKPSGGSSSSSSSSGGKTPGKCNGRAERHSVLIWQQRSQKGRAAALCRQLSADQEQLRLGPESQQWLGQSQDLAWSPKSAKDRTASCRSPLRKSPLRPVTKRTCLFRVSEMKDGDPEKWAGPNGIGQTDASDNLQTTISSSAQSPNAANGSTDAEC</sequence>
<feature type="compositionally biased region" description="Low complexity" evidence="1">
    <location>
        <begin position="96"/>
        <end position="108"/>
    </location>
</feature>
<proteinExistence type="predicted"/>
<accession>A0ABR3MC83</accession>
<feature type="compositionally biased region" description="Pro residues" evidence="1">
    <location>
        <begin position="62"/>
        <end position="89"/>
    </location>
</feature>
<dbReference type="Proteomes" id="UP001558613">
    <property type="component" value="Unassembled WGS sequence"/>
</dbReference>
<evidence type="ECO:0000256" key="1">
    <source>
        <dbReference type="SAM" id="MobiDB-lite"/>
    </source>
</evidence>
<evidence type="ECO:0000313" key="2">
    <source>
        <dbReference type="EMBL" id="KAL1262515.1"/>
    </source>
</evidence>